<evidence type="ECO:0000313" key="3">
    <source>
        <dbReference type="EMBL" id="QDT11948.1"/>
    </source>
</evidence>
<sequence length="173" mass="18053">MENTSSFQRVARDVLDLCELQIQLLSVDSQAAKRKLTTSVICGLAAVTVAGSALTTALVGGGLLLGQMTPLSAGGGLLVASMIVFAGVIALLLIALSAIKSAASAMAETKSEFSENLRWLKATLISPATSPRNQMRSDDFRSSESAAASHPVASNERFVTPIPNEPSTSFSQR</sequence>
<feature type="transmembrane region" description="Helical" evidence="2">
    <location>
        <begin position="77"/>
        <end position="99"/>
    </location>
</feature>
<dbReference type="Proteomes" id="UP000319817">
    <property type="component" value="Chromosome"/>
</dbReference>
<evidence type="ECO:0000256" key="1">
    <source>
        <dbReference type="SAM" id="MobiDB-lite"/>
    </source>
</evidence>
<dbReference type="OrthoDB" id="286918at2"/>
<gene>
    <name evidence="3" type="ORF">K239x_39500</name>
</gene>
<dbReference type="AlphaFoldDB" id="A0A517NXU0"/>
<reference evidence="3 4" key="1">
    <citation type="submission" date="2019-02" db="EMBL/GenBank/DDBJ databases">
        <title>Deep-cultivation of Planctomycetes and their phenomic and genomic characterization uncovers novel biology.</title>
        <authorList>
            <person name="Wiegand S."/>
            <person name="Jogler M."/>
            <person name="Boedeker C."/>
            <person name="Pinto D."/>
            <person name="Vollmers J."/>
            <person name="Rivas-Marin E."/>
            <person name="Kohn T."/>
            <person name="Peeters S.H."/>
            <person name="Heuer A."/>
            <person name="Rast P."/>
            <person name="Oberbeckmann S."/>
            <person name="Bunk B."/>
            <person name="Jeske O."/>
            <person name="Meyerdierks A."/>
            <person name="Storesund J.E."/>
            <person name="Kallscheuer N."/>
            <person name="Luecker S."/>
            <person name="Lage O.M."/>
            <person name="Pohl T."/>
            <person name="Merkel B.J."/>
            <person name="Hornburger P."/>
            <person name="Mueller R.-W."/>
            <person name="Bruemmer F."/>
            <person name="Labrenz M."/>
            <person name="Spormann A.M."/>
            <person name="Op den Camp H."/>
            <person name="Overmann J."/>
            <person name="Amann R."/>
            <person name="Jetten M.S.M."/>
            <person name="Mascher T."/>
            <person name="Medema M.H."/>
            <person name="Devos D.P."/>
            <person name="Kaster A.-K."/>
            <person name="Ovreas L."/>
            <person name="Rohde M."/>
            <person name="Galperin M.Y."/>
            <person name="Jogler C."/>
        </authorList>
    </citation>
    <scope>NUCLEOTIDE SEQUENCE [LARGE SCALE GENOMIC DNA]</scope>
    <source>
        <strain evidence="3 4">K23_9</strain>
    </source>
</reference>
<keyword evidence="2" id="KW-0812">Transmembrane</keyword>
<keyword evidence="2" id="KW-1133">Transmembrane helix</keyword>
<keyword evidence="4" id="KW-1185">Reference proteome</keyword>
<name>A0A517NXU0_9BACT</name>
<dbReference type="RefSeq" id="WP_145419700.1">
    <property type="nucleotide sequence ID" value="NZ_CP036526.1"/>
</dbReference>
<feature type="region of interest" description="Disordered" evidence="1">
    <location>
        <begin position="130"/>
        <end position="173"/>
    </location>
</feature>
<organism evidence="3 4">
    <name type="scientific">Stieleria marina</name>
    <dbReference type="NCBI Taxonomy" id="1930275"/>
    <lineage>
        <taxon>Bacteria</taxon>
        <taxon>Pseudomonadati</taxon>
        <taxon>Planctomycetota</taxon>
        <taxon>Planctomycetia</taxon>
        <taxon>Pirellulales</taxon>
        <taxon>Pirellulaceae</taxon>
        <taxon>Stieleria</taxon>
    </lineage>
</organism>
<feature type="transmembrane region" description="Helical" evidence="2">
    <location>
        <begin position="40"/>
        <end position="65"/>
    </location>
</feature>
<evidence type="ECO:0000313" key="4">
    <source>
        <dbReference type="Proteomes" id="UP000319817"/>
    </source>
</evidence>
<keyword evidence="2" id="KW-0472">Membrane</keyword>
<accession>A0A517NXU0</accession>
<dbReference type="EMBL" id="CP036526">
    <property type="protein sequence ID" value="QDT11948.1"/>
    <property type="molecule type" value="Genomic_DNA"/>
</dbReference>
<dbReference type="Pfam" id="PF07332">
    <property type="entry name" value="Phage_holin_3_6"/>
    <property type="match status" value="1"/>
</dbReference>
<proteinExistence type="predicted"/>
<dbReference type="InterPro" id="IPR009937">
    <property type="entry name" value="Phage_holin_3_6"/>
</dbReference>
<evidence type="ECO:0000256" key="2">
    <source>
        <dbReference type="SAM" id="Phobius"/>
    </source>
</evidence>
<protein>
    <submittedName>
        <fullName evidence="3">Uncharacterized protein</fullName>
    </submittedName>
</protein>